<dbReference type="GeneID" id="36347553"/>
<sequence>MQVLMYVAVISVAMRIVRHEAACATELESNSIALPYALATRHPEHRQMFCCNSTRVSATLQEARRGYPTTQLVG</sequence>
<proteinExistence type="predicted"/>
<keyword evidence="2" id="KW-1185">Reference proteome</keyword>
<organism evidence="1 2">
    <name type="scientific">Trichoderma gamsii</name>
    <dbReference type="NCBI Taxonomy" id="398673"/>
    <lineage>
        <taxon>Eukaryota</taxon>
        <taxon>Fungi</taxon>
        <taxon>Dikarya</taxon>
        <taxon>Ascomycota</taxon>
        <taxon>Pezizomycotina</taxon>
        <taxon>Sordariomycetes</taxon>
        <taxon>Hypocreomycetidae</taxon>
        <taxon>Hypocreales</taxon>
        <taxon>Hypocreaceae</taxon>
        <taxon>Trichoderma</taxon>
    </lineage>
</organism>
<dbReference type="EMBL" id="JPDN02000015">
    <property type="protein sequence ID" value="PON25990.1"/>
    <property type="molecule type" value="Genomic_DNA"/>
</dbReference>
<reference evidence="1 2" key="1">
    <citation type="journal article" date="2016" name="Genome Announc.">
        <title>Draft Whole-Genome Sequence of Trichoderma gamsii T6085, a Promising Biocontrol Agent of Fusarium Head Blight on Wheat.</title>
        <authorList>
            <person name="Baroncelli R."/>
            <person name="Zapparata A."/>
            <person name="Piaggeschi G."/>
            <person name="Sarrocco S."/>
            <person name="Vannacci G."/>
        </authorList>
    </citation>
    <scope>NUCLEOTIDE SEQUENCE [LARGE SCALE GENOMIC DNA]</scope>
    <source>
        <strain evidence="1 2">T6085</strain>
    </source>
</reference>
<accession>A0A2P4ZNX5</accession>
<dbReference type="AlphaFoldDB" id="A0A2P4ZNX5"/>
<protein>
    <submittedName>
        <fullName evidence="1">Uncharacterized protein</fullName>
    </submittedName>
</protein>
<gene>
    <name evidence="1" type="ORF">TGAM01_v204934</name>
</gene>
<evidence type="ECO:0000313" key="1">
    <source>
        <dbReference type="EMBL" id="PON25990.1"/>
    </source>
</evidence>
<comment type="caution">
    <text evidence="1">The sequence shown here is derived from an EMBL/GenBank/DDBJ whole genome shotgun (WGS) entry which is preliminary data.</text>
</comment>
<evidence type="ECO:0000313" key="2">
    <source>
        <dbReference type="Proteomes" id="UP000054821"/>
    </source>
</evidence>
<name>A0A2P4ZNX5_9HYPO</name>
<dbReference type="RefSeq" id="XP_024405671.1">
    <property type="nucleotide sequence ID" value="XM_024549539.1"/>
</dbReference>
<dbReference type="Proteomes" id="UP000054821">
    <property type="component" value="Unassembled WGS sequence"/>
</dbReference>